<evidence type="ECO:0000313" key="3">
    <source>
        <dbReference type="Proteomes" id="UP000723714"/>
    </source>
</evidence>
<reference evidence="2 3" key="1">
    <citation type="submission" date="2021-06" db="EMBL/GenBank/DDBJ databases">
        <title>Faecalicatena sp. nov. isolated from porcine feces.</title>
        <authorList>
            <person name="Oh B.S."/>
            <person name="Lee J.H."/>
        </authorList>
    </citation>
    <scope>NUCLEOTIDE SEQUENCE [LARGE SCALE GENOMIC DNA]</scope>
    <source>
        <strain evidence="2 3">AGMB00832</strain>
    </source>
</reference>
<gene>
    <name evidence="2" type="ORF">HGO97_007820</name>
</gene>
<dbReference type="InterPro" id="IPR013120">
    <property type="entry name" value="FAR_NAD-bd"/>
</dbReference>
<dbReference type="Pfam" id="PF13193">
    <property type="entry name" value="AMP-binding_C"/>
    <property type="match status" value="2"/>
</dbReference>
<proteinExistence type="predicted"/>
<dbReference type="InterPro" id="IPR025110">
    <property type="entry name" value="AMP-bd_C"/>
</dbReference>
<dbReference type="Pfam" id="PF00550">
    <property type="entry name" value="PP-binding"/>
    <property type="match status" value="2"/>
</dbReference>
<organism evidence="2 3">
    <name type="scientific">Faecalicatena faecalis</name>
    <dbReference type="NCBI Taxonomy" id="2726362"/>
    <lineage>
        <taxon>Bacteria</taxon>
        <taxon>Bacillati</taxon>
        <taxon>Bacillota</taxon>
        <taxon>Clostridia</taxon>
        <taxon>Lachnospirales</taxon>
        <taxon>Lachnospiraceae</taxon>
        <taxon>Faecalicatena</taxon>
    </lineage>
</organism>
<dbReference type="Pfam" id="PF07993">
    <property type="entry name" value="NAD_binding_4"/>
    <property type="match status" value="1"/>
</dbReference>
<dbReference type="InterPro" id="IPR000873">
    <property type="entry name" value="AMP-dep_synth/lig_dom"/>
</dbReference>
<dbReference type="Pfam" id="PF00668">
    <property type="entry name" value="Condensation"/>
    <property type="match status" value="2"/>
</dbReference>
<dbReference type="RefSeq" id="WP_216240752.1">
    <property type="nucleotide sequence ID" value="NZ_JABACJ020000005.1"/>
</dbReference>
<dbReference type="Pfam" id="PF00501">
    <property type="entry name" value="AMP-binding"/>
    <property type="match status" value="2"/>
</dbReference>
<protein>
    <submittedName>
        <fullName evidence="2">Amino acid adenylation domain-containing protein</fullName>
    </submittedName>
</protein>
<name>A0ABS6D2K1_9FIRM</name>
<dbReference type="Proteomes" id="UP000723714">
    <property type="component" value="Unassembled WGS sequence"/>
</dbReference>
<dbReference type="InterPro" id="IPR009081">
    <property type="entry name" value="PP-bd_ACP"/>
</dbReference>
<accession>A0ABS6D2K1</accession>
<dbReference type="NCBIfam" id="NF003417">
    <property type="entry name" value="PRK04813.1"/>
    <property type="match status" value="2"/>
</dbReference>
<evidence type="ECO:0000313" key="2">
    <source>
        <dbReference type="EMBL" id="MBU3875716.1"/>
    </source>
</evidence>
<dbReference type="InterPro" id="IPR020845">
    <property type="entry name" value="AMP-binding_CS"/>
</dbReference>
<dbReference type="EMBL" id="JABACJ020000005">
    <property type="protein sequence ID" value="MBU3875716.1"/>
    <property type="molecule type" value="Genomic_DNA"/>
</dbReference>
<sequence>MYGEDRMTDHFEYLPLSSSQMNIWNLEMAHPGLSMNNICTALKIEGNLDLEHLWTCIRLTFQAFPSLRTRITIRDGKPCQFVAKEIPLGAAFFDFTETDEQGIQTWFQSVAREQFALLDHPLCQMMIFKTSENSGGIYMKVHHIIADAWSHALVTNHIIHNYFQLLSGQEGDATPTGSYREHVLSEQKYLQSKAFEKDKKFWKEKLRDISPGFVKEHQCALLSPVGLRKSCCFSNRLNRLIGGFCEKEKVSPFAVFYMGLAVYLRRMKGQKRFCIGVPTINRLNFKEKQTGGMFVNTLPFVNELDISMTWNEFNEKLREDWLSLLCHQRIPFESIKQLAGESSQDGGPLFDIVLSYQNGKMDHLRGARVSLEGRWYYSGYQSEALCIHLSSRDKENQFVVDYDYLTQIFSEQEIEHLHHAISRILKRALLNPDIPISSLPILDEESEERVIYDFNQTDNWYDREKNIAEKMAENVLLYPDRAALIFQGKRTSYQELGNTAVHIARQITTHIKAENRTVAVHMRRSDSLFAALAGIIYSGNHWLLIDTKLPVNRKKLMLKDSGAALCITEDVWEAEENFSFLLFQELSMGSEVKADDFYRAAPKDLAYLVYTSGSTGEPKAVEIEQHSVLNLADAMKHLYPKGAVLSICNVGFDAFLLESVLALLNGRTIVIASEEEMNHPIRIGQLIHDYDVGFMALTPSRLSAYMKEEVFRKALPHLETIICGGESLPPQLYQQIHAHTTASLYNQYGPSEATVAVSHAKMNGKDAVSIGAPLQNCRIYILDEFKNPLPPGCEGEIYIGGECLARGYHNREELTRDRFLEDPFVAGKRIYRTGDFGKWSEDGNIFYLGRKDQQVKLLGHRIELSEIESVLMRHPSVDTAAVTVWEGRLLAYFTGRPSLGEEELLTYAAAYLPRYLLPAALIKKDVLPLTGNGKTDFARLEKPELPDSTEGPADEVEERLLTIWKRVLKRDGLGVYSDYFQSGGDSLNAVQMLLEVEKEFSRTLTVSELYGCSTLRRLGSLIRGKALEKTVPDSEIKRAENQDWYPLTPSQAGFYVLHELDGTRISYNMPTAFELSEWLEFPRLEQAFCKMIEEDPVLRTTFHMEAGNVIAKVNPALNFQLGWMETDTIEEAMRDFVRPFDLAEGPLLRAAMVKLPENRPGLILDMHHIISDGLSSQLLLSRLHRYYQGLSVSRPEVTFVDYAWWRKHKEDEGRNPSREFWEEQFKEGLPNWELPSDRPRPSVFDGKGAQYLFWLPEEWNDKLNAYCEQHHVTVFMLLLSMYGLLLSRCSGADKVVVGTPFSGRRRQKLEDMTGVFVNTLPVCLNTDPEMTMESYLASVCQTVTNMLDHQEISLEELAEIAAVERRRDRNPLFTTLFTMTPLKAEEISIGSAGLTYVPYETHAVKMDLNLEVTFLKGGYQFRFEYAKSLFDEVTIAFYSRCMVQGLASILEDCDRRLKEIEILDMADRIRLLERPRRMRTPYDAATVDQMMDETALLRPERTAVRWGRDICDTYADLKYQSDLLAAALRSAGVQRGDKVAFLTRRTGLLPVLMFGILKTGAAYVPVDPAFPKERIRYMLEQAEVRLAVYGQAELVLEGIGCEALIWEEEQMRRTRIESTSSQEHGGEDAANVIFTSGTTGRPKGVVMLHKSLSNLAAHLEPLLGTCREVILCASNCVFDVFTTETILALAKGYTISIADEQEMVLPWKMAERIIRDKVTVLQLTPSRIQMCLGDENFRSALRGIHRIILLGEPWGMELKDRLRSLTDARIFNIYGPTETSVHNCQGDITESDSIHIGKPIGNCRYYLLDKHRKPVLPTAVGEIYIAGECLSAGYINQPELTEEVFVPDDILRGERMYRTGDLGRLRADGNWQCLGRVDTQVKLDGHRIEPMEISELMLQSGMVREAAVVPVYEDGAPAYLRAAFVKAEGYEEAAMREYLAKELPDYMIPSEFLELDELPRTSSGKTDVKKLAVLQIEGSHELQVEVGHEPQLEADEEWSSKADQELQSVSEEELQAETFKNRPSDRIKELWTEVLGREPNPDVSFFEQGGTSLKAILVLNRYHQEQYGFDLNDFYRHPTLREQTAILTGREHQMPGEENSVRRLGSETKDYMVPRRLTVQTEQILRPGGILLTGATGYLGSHILKKLLEYGNEEIYCLIRGEEERLIKVLNLYFQEGFYEKYRERLHIMTGELAKERFALPKEQYEEMAGRVTRVFHCAADVRHYAVEAELYHANVEGTMRVLEFAEASGAALMHMSTISTAGSHLLEKPKEPYTFSEMDLDVGQDWQENPYVKSKVLAEKAVDDAVQKGLHASIFRIGRLAANSYNGRFQKNPQSNAYYRLVKGILELGVLSDSLYQHRMELTPVNEAAEAVVRLSGSVGGAYHIYSPYEVKIGSLVKACRPVERVTEEEFANRLKQKSIQSDSPYIQALAQTWFEAGGLQPMVRVSQEKTLEKLAELDFWWREPRLEKQKLCFLEERSEDRK</sequence>
<dbReference type="PROSITE" id="PS50075">
    <property type="entry name" value="CARRIER"/>
    <property type="match status" value="1"/>
</dbReference>
<dbReference type="InterPro" id="IPR001242">
    <property type="entry name" value="Condensation_dom"/>
</dbReference>
<evidence type="ECO:0000259" key="1">
    <source>
        <dbReference type="PROSITE" id="PS50075"/>
    </source>
</evidence>
<keyword evidence="3" id="KW-1185">Reference proteome</keyword>
<dbReference type="PROSITE" id="PS00455">
    <property type="entry name" value="AMP_BINDING"/>
    <property type="match status" value="2"/>
</dbReference>
<dbReference type="InterPro" id="IPR010071">
    <property type="entry name" value="AA_adenyl_dom"/>
</dbReference>
<dbReference type="PANTHER" id="PTHR45527">
    <property type="entry name" value="NONRIBOSOMAL PEPTIDE SYNTHETASE"/>
    <property type="match status" value="1"/>
</dbReference>
<dbReference type="NCBIfam" id="TIGR01733">
    <property type="entry name" value="AA-adenyl-dom"/>
    <property type="match status" value="2"/>
</dbReference>
<dbReference type="CDD" id="cd05930">
    <property type="entry name" value="A_NRPS"/>
    <property type="match status" value="2"/>
</dbReference>
<dbReference type="PANTHER" id="PTHR45527:SF1">
    <property type="entry name" value="FATTY ACID SYNTHASE"/>
    <property type="match status" value="1"/>
</dbReference>
<comment type="caution">
    <text evidence="2">The sequence shown here is derived from an EMBL/GenBank/DDBJ whole genome shotgun (WGS) entry which is preliminary data.</text>
</comment>
<feature type="domain" description="Carrier" evidence="1">
    <location>
        <begin position="951"/>
        <end position="1026"/>
    </location>
</feature>